<keyword evidence="1" id="KW-1133">Transmembrane helix</keyword>
<feature type="transmembrane region" description="Helical" evidence="1">
    <location>
        <begin position="117"/>
        <end position="137"/>
    </location>
</feature>
<proteinExistence type="predicted"/>
<protein>
    <submittedName>
        <fullName evidence="2">Uncharacterized protein</fullName>
    </submittedName>
</protein>
<keyword evidence="1" id="KW-0472">Membrane</keyword>
<dbReference type="EMBL" id="ARZY01000004">
    <property type="protein sequence ID" value="EWH11616.1"/>
    <property type="molecule type" value="Genomic_DNA"/>
</dbReference>
<sequence>MEQQPRNTWLITGAALSAIAAVMHLACLYFGAPLFRFLGTEAMAQMYESGNYAQPIIACVVLASILLTWSAYALSGAGVIRKLPLLRLALICITGVYLARALFFPLIMPYFPENSMLFWLTSSGVVFVFGAVHLIGFKKMLSRKIQ</sequence>
<gene>
    <name evidence="2" type="ORF">DS2_03870</name>
</gene>
<dbReference type="RefSeq" id="WP_035013316.1">
    <property type="nucleotide sequence ID" value="NZ_ARZY01000004.1"/>
</dbReference>
<reference evidence="2 3" key="1">
    <citation type="journal article" date="2014" name="Genome Announc.">
        <title>Draft Genome Sequence of the Agar-Degrading Bacterium Catenovulum sp. Strain DS-2, Isolated from Intestines of Haliotis diversicolor.</title>
        <authorList>
            <person name="Shan D."/>
            <person name="Li X."/>
            <person name="Gu Z."/>
            <person name="Wei G."/>
            <person name="Gao Z."/>
            <person name="Shao Z."/>
        </authorList>
    </citation>
    <scope>NUCLEOTIDE SEQUENCE [LARGE SCALE GENOMIC DNA]</scope>
    <source>
        <strain evidence="2 3">DS-2</strain>
    </source>
</reference>
<dbReference type="AlphaFoldDB" id="W7QID8"/>
<evidence type="ECO:0000313" key="3">
    <source>
        <dbReference type="Proteomes" id="UP000019276"/>
    </source>
</evidence>
<keyword evidence="1" id="KW-0812">Transmembrane</keyword>
<keyword evidence="3" id="KW-1185">Reference proteome</keyword>
<feature type="transmembrane region" description="Helical" evidence="1">
    <location>
        <begin position="52"/>
        <end position="74"/>
    </location>
</feature>
<evidence type="ECO:0000256" key="1">
    <source>
        <dbReference type="SAM" id="Phobius"/>
    </source>
</evidence>
<feature type="transmembrane region" description="Helical" evidence="1">
    <location>
        <begin position="86"/>
        <end position="111"/>
    </location>
</feature>
<comment type="caution">
    <text evidence="2">The sequence shown here is derived from an EMBL/GenBank/DDBJ whole genome shotgun (WGS) entry which is preliminary data.</text>
</comment>
<dbReference type="Proteomes" id="UP000019276">
    <property type="component" value="Unassembled WGS sequence"/>
</dbReference>
<dbReference type="eggNOG" id="ENOG50303H9">
    <property type="taxonomic scope" value="Bacteria"/>
</dbReference>
<dbReference type="OrthoDB" id="5457135at2"/>
<name>W7QID8_9ALTE</name>
<organism evidence="2 3">
    <name type="scientific">Catenovulum agarivorans DS-2</name>
    <dbReference type="NCBI Taxonomy" id="1328313"/>
    <lineage>
        <taxon>Bacteria</taxon>
        <taxon>Pseudomonadati</taxon>
        <taxon>Pseudomonadota</taxon>
        <taxon>Gammaproteobacteria</taxon>
        <taxon>Alteromonadales</taxon>
        <taxon>Alteromonadaceae</taxon>
        <taxon>Catenovulum</taxon>
    </lineage>
</organism>
<feature type="transmembrane region" description="Helical" evidence="1">
    <location>
        <begin position="9"/>
        <end position="32"/>
    </location>
</feature>
<accession>W7QID8</accession>
<evidence type="ECO:0000313" key="2">
    <source>
        <dbReference type="EMBL" id="EWH11616.1"/>
    </source>
</evidence>
<dbReference type="STRING" id="1328313.DS2_03870"/>